<evidence type="ECO:0000256" key="1">
    <source>
        <dbReference type="SAM" id="MobiDB-lite"/>
    </source>
</evidence>
<protein>
    <submittedName>
        <fullName evidence="2">Uncharacterized protein</fullName>
    </submittedName>
</protein>
<dbReference type="AlphaFoldDB" id="A0A4Y2CIJ8"/>
<name>A0A4Y2CIJ8_ARAVE</name>
<sequence length="88" mass="9999">MDSDSRGTIQSETQRETYPPSNDQITDYPYLGVGSSPKESKKDSDINKDCSINVDARRARQQKFLHGNLDGRESSIISRRKLRKLKSP</sequence>
<evidence type="ECO:0000313" key="2">
    <source>
        <dbReference type="EMBL" id="GBM04180.1"/>
    </source>
</evidence>
<feature type="compositionally biased region" description="Polar residues" evidence="1">
    <location>
        <begin position="1"/>
        <end position="12"/>
    </location>
</feature>
<keyword evidence="3" id="KW-1185">Reference proteome</keyword>
<feature type="compositionally biased region" description="Basic and acidic residues" evidence="1">
    <location>
        <begin position="38"/>
        <end position="48"/>
    </location>
</feature>
<comment type="caution">
    <text evidence="2">The sequence shown here is derived from an EMBL/GenBank/DDBJ whole genome shotgun (WGS) entry which is preliminary data.</text>
</comment>
<evidence type="ECO:0000313" key="3">
    <source>
        <dbReference type="Proteomes" id="UP000499080"/>
    </source>
</evidence>
<organism evidence="2 3">
    <name type="scientific">Araneus ventricosus</name>
    <name type="common">Orbweaver spider</name>
    <name type="synonym">Epeira ventricosa</name>
    <dbReference type="NCBI Taxonomy" id="182803"/>
    <lineage>
        <taxon>Eukaryota</taxon>
        <taxon>Metazoa</taxon>
        <taxon>Ecdysozoa</taxon>
        <taxon>Arthropoda</taxon>
        <taxon>Chelicerata</taxon>
        <taxon>Arachnida</taxon>
        <taxon>Araneae</taxon>
        <taxon>Araneomorphae</taxon>
        <taxon>Entelegynae</taxon>
        <taxon>Araneoidea</taxon>
        <taxon>Araneidae</taxon>
        <taxon>Araneus</taxon>
    </lineage>
</organism>
<dbReference type="Proteomes" id="UP000499080">
    <property type="component" value="Unassembled WGS sequence"/>
</dbReference>
<proteinExistence type="predicted"/>
<reference evidence="2 3" key="1">
    <citation type="journal article" date="2019" name="Sci. Rep.">
        <title>Orb-weaving spider Araneus ventricosus genome elucidates the spidroin gene catalogue.</title>
        <authorList>
            <person name="Kono N."/>
            <person name="Nakamura H."/>
            <person name="Ohtoshi R."/>
            <person name="Moran D.A.P."/>
            <person name="Shinohara A."/>
            <person name="Yoshida Y."/>
            <person name="Fujiwara M."/>
            <person name="Mori M."/>
            <person name="Tomita M."/>
            <person name="Arakawa K."/>
        </authorList>
    </citation>
    <scope>NUCLEOTIDE SEQUENCE [LARGE SCALE GENOMIC DNA]</scope>
</reference>
<accession>A0A4Y2CIJ8</accession>
<feature type="region of interest" description="Disordered" evidence="1">
    <location>
        <begin position="1"/>
        <end position="48"/>
    </location>
</feature>
<gene>
    <name evidence="2" type="ORF">AVEN_115546_1</name>
</gene>
<dbReference type="OrthoDB" id="413361at2759"/>
<dbReference type="EMBL" id="BGPR01000199">
    <property type="protein sequence ID" value="GBM04180.1"/>
    <property type="molecule type" value="Genomic_DNA"/>
</dbReference>